<feature type="active site" description="Charge relay system" evidence="2">
    <location>
        <position position="167"/>
    </location>
</feature>
<protein>
    <recommendedName>
        <fullName evidence="3">Amidase domain-containing protein</fullName>
    </recommendedName>
</protein>
<dbReference type="InterPro" id="IPR036928">
    <property type="entry name" value="AS_sf"/>
</dbReference>
<evidence type="ECO:0000313" key="5">
    <source>
        <dbReference type="Proteomes" id="UP001566132"/>
    </source>
</evidence>
<sequence length="562" mass="62634">MSQTEKLTESTRDKKMDFDEIKTSLNKTNIPKEHYRAQQHLSLCQQTARATVYALMKALNILYVPIFIYRIFQKSKKCSAVIDPILRITAVDLARRIRLKEISCLEVTKTYINRIKEVNPLLNAVIDDRFDEALEDAKKVDALLVSSKDQHAFERDFPLLGVPITIKGSLAVKGLKHSSGSIMRKDYIAEKDADVVALARAAGAIPILVSNVPELCMSWETTNKLIGTTNNPHDSTRTCGGSSGGEASLLASAASLIGVGSDIAGSLRLPAHYCGVWGHKPTPGAVSFDGHYPSCIHRERWESIFTVGPMARYASDMKTLLTVITKPEKRATLNLDKKINIKNIKVYYSDHKNYYWKEPNRYCRGAVRKVVEHLGNTTSFEPQEIDFHLSQHAPDLASFDILCVKDIEDMFDGNGKGAYKELTKYATFNSKHTFMLIICALLRRGVMKCNQSEKLKAKTEEYINKIRKEYEDILGDDGVLVVPSFPIEAPKHGDVLRTAIYAGYLSVFNVLGFPVTNCPVGVTRDGLPIGVQIAAKKNGDNLTLTVAEELENAFGGWIEPRF</sequence>
<dbReference type="PANTHER" id="PTHR43372:SF2">
    <property type="entry name" value="IP13792P"/>
    <property type="match status" value="1"/>
</dbReference>
<keyword evidence="5" id="KW-1185">Reference proteome</keyword>
<dbReference type="InterPro" id="IPR023631">
    <property type="entry name" value="Amidase_dom"/>
</dbReference>
<feature type="active site" description="Charge relay system" evidence="2">
    <location>
        <position position="242"/>
    </location>
</feature>
<dbReference type="Gene3D" id="3.90.1300.10">
    <property type="entry name" value="Amidase signature (AS) domain"/>
    <property type="match status" value="1"/>
</dbReference>
<dbReference type="AlphaFoldDB" id="A0ABD1EYF1"/>
<dbReference type="PROSITE" id="PS00571">
    <property type="entry name" value="AMIDASES"/>
    <property type="match status" value="1"/>
</dbReference>
<dbReference type="InterPro" id="IPR020556">
    <property type="entry name" value="Amidase_CS"/>
</dbReference>
<evidence type="ECO:0000259" key="3">
    <source>
        <dbReference type="Pfam" id="PF01425"/>
    </source>
</evidence>
<dbReference type="Pfam" id="PF01425">
    <property type="entry name" value="Amidase"/>
    <property type="match status" value="1"/>
</dbReference>
<feature type="domain" description="Amidase" evidence="3">
    <location>
        <begin position="106"/>
        <end position="544"/>
    </location>
</feature>
<evidence type="ECO:0000256" key="1">
    <source>
        <dbReference type="ARBA" id="ARBA00009199"/>
    </source>
</evidence>
<accession>A0ABD1EYF1</accession>
<name>A0ABD1EYF1_HYPHA</name>
<proteinExistence type="inferred from homology"/>
<evidence type="ECO:0000313" key="4">
    <source>
        <dbReference type="EMBL" id="KAL1506070.1"/>
    </source>
</evidence>
<reference evidence="4 5" key="1">
    <citation type="submission" date="2024-05" db="EMBL/GenBank/DDBJ databases">
        <title>Genetic variation in Jamaican populations of the coffee berry borer (Hypothenemus hampei).</title>
        <authorList>
            <person name="Errbii M."/>
            <person name="Myrie A."/>
        </authorList>
    </citation>
    <scope>NUCLEOTIDE SEQUENCE [LARGE SCALE GENOMIC DNA]</scope>
    <source>
        <strain evidence="4">JA-Hopewell-2020-01-JO</strain>
        <tissue evidence="4">Whole body</tissue>
    </source>
</reference>
<dbReference type="InterPro" id="IPR052739">
    <property type="entry name" value="FAAH2"/>
</dbReference>
<gene>
    <name evidence="4" type="ORF">ABEB36_005501</name>
</gene>
<dbReference type="PANTHER" id="PTHR43372">
    <property type="entry name" value="FATTY-ACID AMIDE HYDROLASE"/>
    <property type="match status" value="1"/>
</dbReference>
<dbReference type="PIRSF" id="PIRSF001221">
    <property type="entry name" value="Amidase_fungi"/>
    <property type="match status" value="1"/>
</dbReference>
<comment type="similarity">
    <text evidence="1">Belongs to the amidase family.</text>
</comment>
<comment type="caution">
    <text evidence="4">The sequence shown here is derived from an EMBL/GenBank/DDBJ whole genome shotgun (WGS) entry which is preliminary data.</text>
</comment>
<evidence type="ECO:0000256" key="2">
    <source>
        <dbReference type="PIRSR" id="PIRSR001221-1"/>
    </source>
</evidence>
<organism evidence="4 5">
    <name type="scientific">Hypothenemus hampei</name>
    <name type="common">Coffee berry borer</name>
    <dbReference type="NCBI Taxonomy" id="57062"/>
    <lineage>
        <taxon>Eukaryota</taxon>
        <taxon>Metazoa</taxon>
        <taxon>Ecdysozoa</taxon>
        <taxon>Arthropoda</taxon>
        <taxon>Hexapoda</taxon>
        <taxon>Insecta</taxon>
        <taxon>Pterygota</taxon>
        <taxon>Neoptera</taxon>
        <taxon>Endopterygota</taxon>
        <taxon>Coleoptera</taxon>
        <taxon>Polyphaga</taxon>
        <taxon>Cucujiformia</taxon>
        <taxon>Curculionidae</taxon>
        <taxon>Scolytinae</taxon>
        <taxon>Hypothenemus</taxon>
    </lineage>
</organism>
<dbReference type="EMBL" id="JBDJPC010000004">
    <property type="protein sequence ID" value="KAL1506070.1"/>
    <property type="molecule type" value="Genomic_DNA"/>
</dbReference>
<feature type="active site" description="Acyl-ester intermediate" evidence="2">
    <location>
        <position position="266"/>
    </location>
</feature>
<dbReference type="SUPFAM" id="SSF75304">
    <property type="entry name" value="Amidase signature (AS) enzymes"/>
    <property type="match status" value="1"/>
</dbReference>
<dbReference type="Proteomes" id="UP001566132">
    <property type="component" value="Unassembled WGS sequence"/>
</dbReference>